<dbReference type="EMBL" id="JAINWA010000003">
    <property type="protein sequence ID" value="MCD1655692.1"/>
    <property type="molecule type" value="Genomic_DNA"/>
</dbReference>
<evidence type="ECO:0000256" key="2">
    <source>
        <dbReference type="ARBA" id="ARBA00001946"/>
    </source>
</evidence>
<evidence type="ECO:0000313" key="12">
    <source>
        <dbReference type="EMBL" id="MCD1655692.1"/>
    </source>
</evidence>
<dbReference type="PIRSF" id="PIRSF000513">
    <property type="entry name" value="Thz_kinase"/>
    <property type="match status" value="1"/>
</dbReference>
<keyword evidence="7 11" id="KW-0418">Kinase</keyword>
<evidence type="ECO:0000256" key="6">
    <source>
        <dbReference type="ARBA" id="ARBA00022741"/>
    </source>
</evidence>
<dbReference type="GO" id="GO:0000287">
    <property type="term" value="F:magnesium ion binding"/>
    <property type="evidence" value="ECO:0007669"/>
    <property type="project" value="UniProtKB-UniRule"/>
</dbReference>
<dbReference type="GO" id="GO:0009229">
    <property type="term" value="P:thiamine diphosphate biosynthetic process"/>
    <property type="evidence" value="ECO:0007669"/>
    <property type="project" value="UniProtKB-UniRule"/>
</dbReference>
<dbReference type="CDD" id="cd01170">
    <property type="entry name" value="THZ_kinase"/>
    <property type="match status" value="1"/>
</dbReference>
<dbReference type="GO" id="GO:0005524">
    <property type="term" value="F:ATP binding"/>
    <property type="evidence" value="ECO:0007669"/>
    <property type="project" value="UniProtKB-UniRule"/>
</dbReference>
<keyword evidence="5 11" id="KW-0479">Metal-binding</keyword>
<feature type="binding site" evidence="11">
    <location>
        <position position="173"/>
    </location>
    <ligand>
        <name>ATP</name>
        <dbReference type="ChEBI" id="CHEBI:30616"/>
    </ligand>
</feature>
<evidence type="ECO:0000256" key="1">
    <source>
        <dbReference type="ARBA" id="ARBA00001771"/>
    </source>
</evidence>
<feature type="binding site" evidence="11">
    <location>
        <position position="126"/>
    </location>
    <ligand>
        <name>ATP</name>
        <dbReference type="ChEBI" id="CHEBI:30616"/>
    </ligand>
</feature>
<accession>A0AAE3JIV8</accession>
<dbReference type="Pfam" id="PF02110">
    <property type="entry name" value="HK"/>
    <property type="match status" value="1"/>
</dbReference>
<organism evidence="12 13">
    <name type="scientific">Teretinema zuelzerae</name>
    <dbReference type="NCBI Taxonomy" id="156"/>
    <lineage>
        <taxon>Bacteria</taxon>
        <taxon>Pseudomonadati</taxon>
        <taxon>Spirochaetota</taxon>
        <taxon>Spirochaetia</taxon>
        <taxon>Spirochaetales</taxon>
        <taxon>Treponemataceae</taxon>
        <taxon>Teretinema</taxon>
    </lineage>
</organism>
<comment type="function">
    <text evidence="11">Catalyzes the phosphorylation of the hydroxyl group of 4-methyl-5-beta-hydroxyethylthiazole (THZ).</text>
</comment>
<dbReference type="EC" id="2.7.1.50" evidence="11"/>
<dbReference type="Gene3D" id="3.40.1190.20">
    <property type="match status" value="1"/>
</dbReference>
<keyword evidence="6 11" id="KW-0547">Nucleotide-binding</keyword>
<reference evidence="12" key="1">
    <citation type="submission" date="2021-08" db="EMBL/GenBank/DDBJ databases">
        <title>Comparative analyses of Brucepasteria parasyntrophica and Teretinema zuelzerae.</title>
        <authorList>
            <person name="Song Y."/>
            <person name="Brune A."/>
        </authorList>
    </citation>
    <scope>NUCLEOTIDE SEQUENCE</scope>
    <source>
        <strain evidence="12">DSM 1903</strain>
    </source>
</reference>
<dbReference type="AlphaFoldDB" id="A0AAE3JIV8"/>
<keyword evidence="4 11" id="KW-0808">Transferase</keyword>
<name>A0AAE3JIV8_9SPIR</name>
<protein>
    <recommendedName>
        <fullName evidence="11">Hydroxyethylthiazole kinase</fullName>
        <ecNumber evidence="11">2.7.1.50</ecNumber>
    </recommendedName>
    <alternativeName>
        <fullName evidence="11">4-methyl-5-beta-hydroxyethylthiazole kinase</fullName>
        <shortName evidence="11">TH kinase</shortName>
        <shortName evidence="11">Thz kinase</shortName>
    </alternativeName>
</protein>
<keyword evidence="9 11" id="KW-0460">Magnesium</keyword>
<gene>
    <name evidence="11 12" type="primary">thiM</name>
    <name evidence="12" type="ORF">K7J14_13425</name>
</gene>
<keyword evidence="8 11" id="KW-0067">ATP-binding</keyword>
<dbReference type="InterPro" id="IPR029056">
    <property type="entry name" value="Ribokinase-like"/>
</dbReference>
<evidence type="ECO:0000256" key="11">
    <source>
        <dbReference type="HAMAP-Rule" id="MF_00228"/>
    </source>
</evidence>
<sequence length="287" mass="28909">MSCNTCETQAIASLCDDIRTLRPLVHCITNYVTVNDCANILLAAGAAPVMADDRAEAAEIASIAQALVINIGTLNERTIESMKLAARAAAKKNIPILLDPVGAGASALRTKTALSLVEEFRFAVIRGNRSEIAVLLGGQGGTRGVDATGQATEADGETAARLAEKTGAVVAVTGAVDYISDGAKILSVSNGHPMMAQITGSGCMLSALLGAWLASGRAAARDAGRAEITGSDLHAAAGGIAAIGLAGEAAARAAGAAGTGSFRVALIDAVSRLDGRTLGEGMRLDAR</sequence>
<feature type="binding site" evidence="11">
    <location>
        <position position="50"/>
    </location>
    <ligand>
        <name>substrate</name>
    </ligand>
</feature>
<comment type="pathway">
    <text evidence="3 11">Cofactor biosynthesis; thiamine diphosphate biosynthesis; 4-methyl-5-(2-phosphoethyl)-thiazole from 5-(2-hydroxyethyl)-4-methylthiazole: step 1/1.</text>
</comment>
<evidence type="ECO:0000256" key="8">
    <source>
        <dbReference type="ARBA" id="ARBA00022840"/>
    </source>
</evidence>
<evidence type="ECO:0000313" key="13">
    <source>
        <dbReference type="Proteomes" id="UP001198163"/>
    </source>
</evidence>
<dbReference type="InterPro" id="IPR000417">
    <property type="entry name" value="Hyethyz_kinase"/>
</dbReference>
<evidence type="ECO:0000256" key="9">
    <source>
        <dbReference type="ARBA" id="ARBA00022842"/>
    </source>
</evidence>
<evidence type="ECO:0000256" key="7">
    <source>
        <dbReference type="ARBA" id="ARBA00022777"/>
    </source>
</evidence>
<dbReference type="HAMAP" id="MF_00228">
    <property type="entry name" value="Thz_kinase"/>
    <property type="match status" value="1"/>
</dbReference>
<evidence type="ECO:0000256" key="3">
    <source>
        <dbReference type="ARBA" id="ARBA00004868"/>
    </source>
</evidence>
<dbReference type="RefSeq" id="WP_230757324.1">
    <property type="nucleotide sequence ID" value="NZ_JAINWA010000003.1"/>
</dbReference>
<evidence type="ECO:0000256" key="10">
    <source>
        <dbReference type="ARBA" id="ARBA00022977"/>
    </source>
</evidence>
<dbReference type="Proteomes" id="UP001198163">
    <property type="component" value="Unassembled WGS sequence"/>
</dbReference>
<evidence type="ECO:0000256" key="5">
    <source>
        <dbReference type="ARBA" id="ARBA00022723"/>
    </source>
</evidence>
<comment type="cofactor">
    <cofactor evidence="2 11">
        <name>Mg(2+)</name>
        <dbReference type="ChEBI" id="CHEBI:18420"/>
    </cofactor>
</comment>
<dbReference type="PRINTS" id="PR01099">
    <property type="entry name" value="HYETHTZKNASE"/>
</dbReference>
<comment type="similarity">
    <text evidence="11">Belongs to the Thz kinase family.</text>
</comment>
<keyword evidence="13" id="KW-1185">Reference proteome</keyword>
<dbReference type="SUPFAM" id="SSF53613">
    <property type="entry name" value="Ribokinase-like"/>
    <property type="match status" value="1"/>
</dbReference>
<comment type="catalytic activity">
    <reaction evidence="1 11">
        <text>5-(2-hydroxyethyl)-4-methylthiazole + ATP = 4-methyl-5-(2-phosphooxyethyl)-thiazole + ADP + H(+)</text>
        <dbReference type="Rhea" id="RHEA:24212"/>
        <dbReference type="ChEBI" id="CHEBI:15378"/>
        <dbReference type="ChEBI" id="CHEBI:17957"/>
        <dbReference type="ChEBI" id="CHEBI:30616"/>
        <dbReference type="ChEBI" id="CHEBI:58296"/>
        <dbReference type="ChEBI" id="CHEBI:456216"/>
        <dbReference type="EC" id="2.7.1.50"/>
    </reaction>
</comment>
<evidence type="ECO:0000256" key="4">
    <source>
        <dbReference type="ARBA" id="ARBA00022679"/>
    </source>
</evidence>
<dbReference type="NCBIfam" id="TIGR00694">
    <property type="entry name" value="thiM"/>
    <property type="match status" value="1"/>
</dbReference>
<dbReference type="GO" id="GO:0009228">
    <property type="term" value="P:thiamine biosynthetic process"/>
    <property type="evidence" value="ECO:0007669"/>
    <property type="project" value="UniProtKB-KW"/>
</dbReference>
<dbReference type="GO" id="GO:0004417">
    <property type="term" value="F:hydroxyethylthiazole kinase activity"/>
    <property type="evidence" value="ECO:0007669"/>
    <property type="project" value="UniProtKB-UniRule"/>
</dbReference>
<keyword evidence="10 11" id="KW-0784">Thiamine biosynthesis</keyword>
<feature type="binding site" evidence="11">
    <location>
        <position position="200"/>
    </location>
    <ligand>
        <name>substrate</name>
    </ligand>
</feature>
<comment type="caution">
    <text evidence="12">The sequence shown here is derived from an EMBL/GenBank/DDBJ whole genome shotgun (WGS) entry which is preliminary data.</text>
</comment>
<proteinExistence type="inferred from homology"/>
<dbReference type="NCBIfam" id="NF006830">
    <property type="entry name" value="PRK09355.1"/>
    <property type="match status" value="1"/>
</dbReference>